<dbReference type="CDD" id="cd02440">
    <property type="entry name" value="AdoMet_MTases"/>
    <property type="match status" value="1"/>
</dbReference>
<evidence type="ECO:0000256" key="2">
    <source>
        <dbReference type="ARBA" id="ARBA00013346"/>
    </source>
</evidence>
<reference evidence="5 6" key="1">
    <citation type="submission" date="2016-10" db="EMBL/GenBank/DDBJ databases">
        <authorList>
            <person name="de Groot N.N."/>
        </authorList>
    </citation>
    <scope>NUCLEOTIDE SEQUENCE [LARGE SCALE GENOMIC DNA]</scope>
    <source>
        <strain evidence="5 6">A52C2</strain>
    </source>
</reference>
<dbReference type="NCBIfam" id="NF001453">
    <property type="entry name" value="PRK00312.1"/>
    <property type="match status" value="1"/>
</dbReference>
<dbReference type="SUPFAM" id="SSF53335">
    <property type="entry name" value="S-adenosyl-L-methionine-dependent methyltransferases"/>
    <property type="match status" value="1"/>
</dbReference>
<sequence>MTDHTQDGALDSALDGAQGGSGREGDQALHIAALMLKLRGLGVTDRKVLKAVETVPRALFVPAPWQSVAYEDREIPIDCGQTLMPPSLVGRMTAALEVGDRHSVLEIGTGSGYQTAILARLARRVTSIDRFRTLVRDAEARWSTLGINNISAVAADGLQGWPRQAPFDRILVGAAVLAAPSRLISQLTDNGILVVPVGPGDGVQRLTLFQRMGQSVDTRDLGGVRFSAAQSGVASSL</sequence>
<feature type="region of interest" description="Disordered" evidence="4">
    <location>
        <begin position="1"/>
        <end position="22"/>
    </location>
</feature>
<dbReference type="GO" id="GO:0030091">
    <property type="term" value="P:protein repair"/>
    <property type="evidence" value="ECO:0007669"/>
    <property type="project" value="UniProtKB-UniRule"/>
</dbReference>
<comment type="similarity">
    <text evidence="1">Belongs to the methyltransferase superfamily. L-isoaspartyl/D-aspartyl protein methyltransferase family.</text>
</comment>
<evidence type="ECO:0000256" key="3">
    <source>
        <dbReference type="NCBIfam" id="TIGR00080"/>
    </source>
</evidence>
<name>A0A1H9CRQ7_9HYPH</name>
<dbReference type="RefSeq" id="WP_092495396.1">
    <property type="nucleotide sequence ID" value="NZ_FOFG01000002.1"/>
</dbReference>
<evidence type="ECO:0000256" key="1">
    <source>
        <dbReference type="ARBA" id="ARBA00005369"/>
    </source>
</evidence>
<dbReference type="NCBIfam" id="TIGR00080">
    <property type="entry name" value="pimt"/>
    <property type="match status" value="1"/>
</dbReference>
<dbReference type="PANTHER" id="PTHR11579:SF18">
    <property type="entry name" value="PROTEIN-L-ISOASPARTATE O-METHYLTRANSFERASE"/>
    <property type="match status" value="1"/>
</dbReference>
<dbReference type="Pfam" id="PF01135">
    <property type="entry name" value="PCMT"/>
    <property type="match status" value="1"/>
</dbReference>
<dbReference type="GO" id="GO:0005737">
    <property type="term" value="C:cytoplasm"/>
    <property type="evidence" value="ECO:0007669"/>
    <property type="project" value="TreeGrafter"/>
</dbReference>
<organism evidence="5 6">
    <name type="scientific">Faunimonas pinastri</name>
    <dbReference type="NCBI Taxonomy" id="1855383"/>
    <lineage>
        <taxon>Bacteria</taxon>
        <taxon>Pseudomonadati</taxon>
        <taxon>Pseudomonadota</taxon>
        <taxon>Alphaproteobacteria</taxon>
        <taxon>Hyphomicrobiales</taxon>
        <taxon>Afifellaceae</taxon>
        <taxon>Faunimonas</taxon>
    </lineage>
</organism>
<dbReference type="OrthoDB" id="4035289at2"/>
<keyword evidence="6" id="KW-1185">Reference proteome</keyword>
<dbReference type="PANTHER" id="PTHR11579">
    <property type="entry name" value="PROTEIN-L-ISOASPARTATE O-METHYLTRANSFERASE"/>
    <property type="match status" value="1"/>
</dbReference>
<evidence type="ECO:0000313" key="5">
    <source>
        <dbReference type="EMBL" id="SEQ03910.1"/>
    </source>
</evidence>
<dbReference type="Proteomes" id="UP000199647">
    <property type="component" value="Unassembled WGS sequence"/>
</dbReference>
<dbReference type="InterPro" id="IPR029063">
    <property type="entry name" value="SAM-dependent_MTases_sf"/>
</dbReference>
<accession>A0A1H9CRQ7</accession>
<evidence type="ECO:0000313" key="6">
    <source>
        <dbReference type="Proteomes" id="UP000199647"/>
    </source>
</evidence>
<dbReference type="GO" id="GO:0032259">
    <property type="term" value="P:methylation"/>
    <property type="evidence" value="ECO:0007669"/>
    <property type="project" value="UniProtKB-KW"/>
</dbReference>
<dbReference type="GO" id="GO:0004719">
    <property type="term" value="F:protein-L-isoaspartate (D-aspartate) O-methyltransferase activity"/>
    <property type="evidence" value="ECO:0007669"/>
    <property type="project" value="UniProtKB-UniRule"/>
</dbReference>
<dbReference type="AlphaFoldDB" id="A0A1H9CRQ7"/>
<keyword evidence="5" id="KW-0489">Methyltransferase</keyword>
<dbReference type="EMBL" id="FOFG01000002">
    <property type="protein sequence ID" value="SEQ03910.1"/>
    <property type="molecule type" value="Genomic_DNA"/>
</dbReference>
<keyword evidence="5" id="KW-0808">Transferase</keyword>
<gene>
    <name evidence="5" type="ORF">SAMN05216548_102233</name>
</gene>
<dbReference type="InterPro" id="IPR000682">
    <property type="entry name" value="PCMT"/>
</dbReference>
<dbReference type="EC" id="2.1.1.77" evidence="3"/>
<dbReference type="PROSITE" id="PS01279">
    <property type="entry name" value="PCMT"/>
    <property type="match status" value="1"/>
</dbReference>
<protein>
    <recommendedName>
        <fullName evidence="2 3">Protein-L-isoaspartate O-methyltransferase</fullName>
        <ecNumber evidence="3">2.1.1.77</ecNumber>
    </recommendedName>
</protein>
<evidence type="ECO:0000256" key="4">
    <source>
        <dbReference type="SAM" id="MobiDB-lite"/>
    </source>
</evidence>
<dbReference type="Gene3D" id="3.40.50.150">
    <property type="entry name" value="Vaccinia Virus protein VP39"/>
    <property type="match status" value="1"/>
</dbReference>
<dbReference type="STRING" id="1855383.SAMN05216548_102233"/>
<proteinExistence type="inferred from homology"/>